<organism evidence="2">
    <name type="scientific">Escherichia coli</name>
    <dbReference type="NCBI Taxonomy" id="562"/>
    <lineage>
        <taxon>Bacteria</taxon>
        <taxon>Pseudomonadati</taxon>
        <taxon>Pseudomonadota</taxon>
        <taxon>Gammaproteobacteria</taxon>
        <taxon>Enterobacterales</taxon>
        <taxon>Enterobacteriaceae</taxon>
        <taxon>Escherichia</taxon>
    </lineage>
</organism>
<dbReference type="SUPFAM" id="SSF53448">
    <property type="entry name" value="Nucleotide-diphospho-sugar transferases"/>
    <property type="match status" value="1"/>
</dbReference>
<dbReference type="Gene3D" id="3.90.550.10">
    <property type="entry name" value="Spore Coat Polysaccharide Biosynthesis Protein SpsA, Chain A"/>
    <property type="match status" value="1"/>
</dbReference>
<dbReference type="RefSeq" id="WP_001608407.1">
    <property type="nucleotide sequence ID" value="NZ_AP027419.1"/>
</dbReference>
<dbReference type="GO" id="GO:0016758">
    <property type="term" value="F:hexosyltransferase activity"/>
    <property type="evidence" value="ECO:0007669"/>
    <property type="project" value="UniProtKB-ARBA"/>
</dbReference>
<dbReference type="InterPro" id="IPR029044">
    <property type="entry name" value="Nucleotide-diphossugar_trans"/>
</dbReference>
<reference evidence="2" key="1">
    <citation type="journal article" date="2014" name="DNA Res.">
        <title>A complete view of the genetic diversity of the Escherichia coli O-antigen biosynthesis gene cluster.</title>
        <authorList>
            <person name="Iguchi A."/>
            <person name="Iyoda S."/>
            <person name="Kikuchi T."/>
            <person name="Ogura Y."/>
            <person name="Katsura K."/>
            <person name="Ohnishi M."/>
            <person name="Hayashi T."/>
            <person name="Thomson N.R."/>
        </authorList>
    </citation>
    <scope>NUCLEOTIDE SEQUENCE</scope>
    <source>
        <strain evidence="2">H17a</strain>
    </source>
</reference>
<keyword evidence="2" id="KW-0808">Transferase</keyword>
<evidence type="ECO:0000313" key="2">
    <source>
        <dbReference type="EMBL" id="BAQ01278.1"/>
    </source>
</evidence>
<dbReference type="AlphaFoldDB" id="A0A0A8J5K0"/>
<feature type="domain" description="Glycosyltransferase 2-like" evidence="1">
    <location>
        <begin position="6"/>
        <end position="167"/>
    </location>
</feature>
<dbReference type="PANTHER" id="PTHR22916">
    <property type="entry name" value="GLYCOSYLTRANSFERASE"/>
    <property type="match status" value="1"/>
</dbReference>
<sequence>MNIKVSIVIPTFGRPENLLRAISSVMRQTYNNLEIIVVDDNGKGSENQIKTEELLNDEKYKDIIYIVLPNNKGGGIARNYGIEKASGEVITFLDDDDYYLCNKVEVQLRHLIVNNLDISLCDMIIESDGSSRFKHSKRYSNAKGININEFLIDGVAFTPMIMVRKNILLSAGGFLDTPRFQDHTLMLKLFLITDKVGHVESKLFVHCSNMNTRVSNSPKSLKGFLIRHRLENYVMKNQGNIVEQVKFNQCAQVSPFLYKRRGYNKYVSFMIWSLNYNLSVKNVLLTFARVLKISCLAIFKD</sequence>
<dbReference type="InterPro" id="IPR001173">
    <property type="entry name" value="Glyco_trans_2-like"/>
</dbReference>
<name>A0A0A8J5K0_ECOLX</name>
<dbReference type="CDD" id="cd00761">
    <property type="entry name" value="Glyco_tranf_GTA_type"/>
    <property type="match status" value="1"/>
</dbReference>
<dbReference type="EMBL" id="AB812035">
    <property type="protein sequence ID" value="BAQ01278.1"/>
    <property type="molecule type" value="Genomic_DNA"/>
</dbReference>
<dbReference type="Pfam" id="PF00535">
    <property type="entry name" value="Glycos_transf_2"/>
    <property type="match status" value="1"/>
</dbReference>
<protein>
    <submittedName>
        <fullName evidence="2">Putative glycosyltransferase</fullName>
    </submittedName>
</protein>
<dbReference type="PATRIC" id="fig|562.7202.peg.4597"/>
<evidence type="ECO:0000259" key="1">
    <source>
        <dbReference type="Pfam" id="PF00535"/>
    </source>
</evidence>
<accession>A0A0A8J5K0</accession>
<proteinExistence type="predicted"/>